<organism evidence="2 3">
    <name type="scientific">Chromobacterium violaceum (strain ATCC 12472 / DSM 30191 / JCM 1249 / CCUG 213 / NBRC 12614 / NCIMB 9131 / NCTC 9757 / MK)</name>
    <dbReference type="NCBI Taxonomy" id="243365"/>
    <lineage>
        <taxon>Bacteria</taxon>
        <taxon>Pseudomonadati</taxon>
        <taxon>Pseudomonadota</taxon>
        <taxon>Betaproteobacteria</taxon>
        <taxon>Neisseriales</taxon>
        <taxon>Chromobacteriaceae</taxon>
        <taxon>Chromobacterium</taxon>
    </lineage>
</organism>
<dbReference type="KEGG" id="cvi:CV_3171"/>
<gene>
    <name evidence="2" type="ordered locus">CV_3171</name>
</gene>
<dbReference type="Proteomes" id="UP000001424">
    <property type="component" value="Chromosome"/>
</dbReference>
<sequence length="220" mass="23061">MTAFRRVRSCAAPFPPGGSPCGCCAESVARDGPTSAGGPAWTATRIPGRRRRGSGCRAAAARRPAGDAAAALLPAAGGRRRAARGLSGRRSRPSGRCWQIPSARARRCRHPQPGRRACRSVALPASIPGRRGKRCASPGKPVRRPAWRGSRRPPAPACRRAASGNRPAVARFPAPRPRPGCPPAGWPRSAPARPSCRRGTRPDGGRRNGPGPAPWSVGRP</sequence>
<feature type="compositionally biased region" description="Pro residues" evidence="1">
    <location>
        <begin position="174"/>
        <end position="185"/>
    </location>
</feature>
<feature type="compositionally biased region" description="Basic residues" evidence="1">
    <location>
        <begin position="78"/>
        <end position="93"/>
    </location>
</feature>
<dbReference type="AlphaFoldDB" id="Q7NT88"/>
<reference evidence="2 3" key="1">
    <citation type="journal article" date="2003" name="Proc. Natl. Acad. Sci. U.S.A.">
        <title>The complete genome sequence of Chromobacterium violaceum reveals remarkable and exploitable bacterial adaptability.</title>
        <authorList>
            <person name="Vasconcelos A.T.R."/>
            <person name="de Almeida D.F."/>
            <person name="Almeida F.C."/>
            <person name="de Almeida L.G.P."/>
            <person name="de Almeida R."/>
            <person name="Goncalves J.A.A."/>
            <person name="Andrade E.M."/>
            <person name="Antonio R.V."/>
            <person name="Araripe J."/>
            <person name="de Araujo M.F.F."/>
            <person name="Filho S.A."/>
            <person name="Azevedo V."/>
            <person name="Batista A.J."/>
            <person name="Bataus L.A.M."/>
            <person name="Batista J.S."/>
            <person name="Belo A."/>
            <person name="vander Berg C."/>
            <person name="Blamey J."/>
            <person name="Bogo M."/>
            <person name="Bonato S."/>
            <person name="Bordignon J."/>
            <person name="Brito C.A."/>
            <person name="Brocchi M."/>
            <person name="Burity H.A."/>
            <person name="Camargo A.A."/>
            <person name="Cardoso D.D.P."/>
            <person name="Carneiro N.P."/>
            <person name="Carraro D.M."/>
            <person name="Carvalho C.M.B."/>
            <person name="Cascardo J.C.M."/>
            <person name="Cavada B.S."/>
            <person name="Chueire L.M.O."/>
            <person name="Pasa T.B.C."/>
            <person name="Duran N."/>
            <person name="Fagundes N."/>
            <person name="Falcao C.L."/>
            <person name="Fantinatti F."/>
            <person name="Farias I.P."/>
            <person name="Felipe M.S.S."/>
            <person name="Ferrari L.P."/>
            <person name="Ferro J.A."/>
            <person name="Ferro M.I.T."/>
            <person name="Franco G.R."/>
            <person name="Freitas N.S.A."/>
            <person name="Furlan L.R."/>
            <person name="Gazzinelli R.T."/>
            <person name="Gomes E.A."/>
            <person name="Goncalves P.R."/>
            <person name="Grangeiro T.B."/>
            <person name="Grattapaglia D."/>
            <person name="Grisard E.C."/>
            <person name="Guimaraes C.T."/>
            <person name="Hanna E.S."/>
            <person name="Hungria M."/>
            <person name="Jardim S.N."/>
            <person name="Laurino J."/>
            <person name="Leoi L.C.T."/>
            <person name="Fassarella L."/>
            <person name="Lima A."/>
            <person name="Loureiro M.F."/>
            <person name="Lyra M.C.P."/>
            <person name="Macedo M."/>
            <person name="Madeira H.M.F."/>
            <person name="Manfio G.P."/>
            <person name="Maranhao A.Q."/>
            <person name="Martins W.S."/>
            <person name="di Mauro S.M.Z."/>
            <person name="de Medeiros S.R.B."/>
            <person name="Meissner R.D.V."/>
            <person name="Menck C.F.M."/>
            <person name="Moreira M.A.M."/>
            <person name="Nascimento F.F."/>
            <person name="Nicolas M.F."/>
            <person name="Oliveira J.G."/>
            <person name="Oliveira S.C."/>
            <person name="Paixao R.F.C."/>
            <person name="Parente J.A."/>
            <person name="Pedrosa F.O."/>
            <person name="Pena S.J.D."/>
            <person name="Perreira J.O."/>
            <person name="Perreira M."/>
            <person name="Pinto L.S.R.C."/>
            <person name="Pinto L.S."/>
            <person name="Porto J.I.R."/>
            <person name="Potrich D.P."/>
            <person name="Neto C.E.R."/>
            <person name="Reis A.M.M."/>
            <person name="Rigo L.U."/>
            <person name="Rondinelli E."/>
            <person name="dos Santos E.B.P."/>
            <person name="Santos F.R."/>
            <person name="Schneider M.P.C."/>
            <person name="Seuanez H.N."/>
            <person name="Silva A.M.R."/>
            <person name="da Silva A.L.C."/>
            <person name="Silva D.W."/>
            <person name="Silva R."/>
            <person name="Simoes I.C."/>
            <person name="Simon D."/>
            <person name="Soares C.M.A."/>
            <person name="Soares R.B.A."/>
            <person name="Souza E.M."/>
            <person name="Souza K.R.L."/>
            <person name="Souza R.C."/>
            <person name="Steffens M.B.R."/>
            <person name="Steindel M."/>
            <person name="Teixeira S.R."/>
            <person name="Urmenyi T."/>
            <person name="Vettore A."/>
            <person name="Wassem R."/>
            <person name="Zaha A."/>
            <person name="Simpson A.J.G."/>
        </authorList>
    </citation>
    <scope>NUCLEOTIDE SEQUENCE [LARGE SCALE GENOMIC DNA]</scope>
    <source>
        <strain evidence="3">ATCC 12472 / DSM 30191 / JCM 1249 / NBRC 12614 / NCIMB 9131 / NCTC 9757</strain>
    </source>
</reference>
<proteinExistence type="predicted"/>
<dbReference type="HOGENOM" id="CLU_1254112_0_0_4"/>
<evidence type="ECO:0000313" key="3">
    <source>
        <dbReference type="Proteomes" id="UP000001424"/>
    </source>
</evidence>
<evidence type="ECO:0000313" key="2">
    <source>
        <dbReference type="EMBL" id="AAQ60838.1"/>
    </source>
</evidence>
<feature type="compositionally biased region" description="Basic residues" evidence="1">
    <location>
        <begin position="141"/>
        <end position="151"/>
    </location>
</feature>
<feature type="region of interest" description="Disordered" evidence="1">
    <location>
        <begin position="76"/>
        <end position="98"/>
    </location>
</feature>
<feature type="region of interest" description="Disordered" evidence="1">
    <location>
        <begin position="30"/>
        <end position="62"/>
    </location>
</feature>
<dbReference type="EMBL" id="AE016825">
    <property type="protein sequence ID" value="AAQ60838.1"/>
    <property type="molecule type" value="Genomic_DNA"/>
</dbReference>
<feature type="compositionally biased region" description="Low complexity" evidence="1">
    <location>
        <begin position="157"/>
        <end position="173"/>
    </location>
</feature>
<accession>Q7NT88</accession>
<feature type="region of interest" description="Disordered" evidence="1">
    <location>
        <begin position="123"/>
        <end position="220"/>
    </location>
</feature>
<dbReference type="STRING" id="243365.CV_3171"/>
<keyword evidence="3" id="KW-1185">Reference proteome</keyword>
<name>Q7NT88_CHRVO</name>
<evidence type="ECO:0000256" key="1">
    <source>
        <dbReference type="SAM" id="MobiDB-lite"/>
    </source>
</evidence>
<protein>
    <submittedName>
        <fullName evidence="2">Uncharacterized protein</fullName>
    </submittedName>
</protein>